<dbReference type="RefSeq" id="WP_057988827.1">
    <property type="nucleotide sequence ID" value="NZ_JAGGKH010000002.1"/>
</dbReference>
<dbReference type="InterPro" id="IPR007157">
    <property type="entry name" value="PspA_VIPP1"/>
</dbReference>
<dbReference type="Pfam" id="PF04012">
    <property type="entry name" value="PspA_IM30"/>
    <property type="match status" value="1"/>
</dbReference>
<keyword evidence="3" id="KW-1185">Reference proteome</keyword>
<organism evidence="2 3">
    <name type="scientific">Lederbergia galactosidilytica</name>
    <dbReference type="NCBI Taxonomy" id="217031"/>
    <lineage>
        <taxon>Bacteria</taxon>
        <taxon>Bacillati</taxon>
        <taxon>Bacillota</taxon>
        <taxon>Bacilli</taxon>
        <taxon>Bacillales</taxon>
        <taxon>Bacillaceae</taxon>
        <taxon>Lederbergia</taxon>
    </lineage>
</organism>
<dbReference type="PANTHER" id="PTHR31088">
    <property type="entry name" value="MEMBRANE-ASSOCIATED PROTEIN VIPP1, CHLOROPLASTIC"/>
    <property type="match status" value="1"/>
</dbReference>
<reference evidence="2 3" key="1">
    <citation type="submission" date="2015-05" db="EMBL/GenBank/DDBJ databases">
        <title>Comparison of genome.</title>
        <authorList>
            <person name="Zheng Z."/>
            <person name="Sun M."/>
        </authorList>
    </citation>
    <scope>NUCLEOTIDE SEQUENCE [LARGE SCALE GENOMIC DNA]</scope>
    <source>
        <strain evidence="2 3">G25-74</strain>
    </source>
</reference>
<dbReference type="OrthoDB" id="9779630at2"/>
<name>A0A177ZWT7_9BACI</name>
<accession>A0A177ZWT7</accession>
<gene>
    <name evidence="2" type="ORF">ABB05_09035</name>
</gene>
<sequence length="226" mass="25090">MSILSRFKDIMASNINALLDKAENPEKMIDQYMRNLKSDLGKVKAETASVMAEEQRSKRALDECVKEIDKMQAYAVKALEADNEADARKFLEKKATLTSQQAELQSAYSLASSNALRMREMHDKLVSDIGELEARRTMIKGKMAVAKTQERLNKIGSSITGANDSVSAFGRMEEKVNKALDEANAMAELNANPKDGIDDLMTKYDTDNGVDDELAALKAQMKNKED</sequence>
<dbReference type="PATRIC" id="fig|217031.6.peg.1912"/>
<dbReference type="EMBL" id="LDJR01000041">
    <property type="protein sequence ID" value="OAK72173.1"/>
    <property type="molecule type" value="Genomic_DNA"/>
</dbReference>
<comment type="similarity">
    <text evidence="1">Belongs to the PspA/Vipp/IM30 family.</text>
</comment>
<evidence type="ECO:0000313" key="2">
    <source>
        <dbReference type="EMBL" id="OAK72173.1"/>
    </source>
</evidence>
<proteinExistence type="inferred from homology"/>
<dbReference type="STRING" id="217031.ABB05_09035"/>
<evidence type="ECO:0000256" key="1">
    <source>
        <dbReference type="ARBA" id="ARBA00043985"/>
    </source>
</evidence>
<dbReference type="PANTHER" id="PTHR31088:SF6">
    <property type="entry name" value="PHAGE SHOCK PROTEIN A"/>
    <property type="match status" value="1"/>
</dbReference>
<comment type="caution">
    <text evidence="2">The sequence shown here is derived from an EMBL/GenBank/DDBJ whole genome shotgun (WGS) entry which is preliminary data.</text>
</comment>
<protein>
    <submittedName>
        <fullName evidence="2">Phage-shock protein</fullName>
    </submittedName>
</protein>
<evidence type="ECO:0000313" key="3">
    <source>
        <dbReference type="Proteomes" id="UP000077881"/>
    </source>
</evidence>
<dbReference type="Proteomes" id="UP000077881">
    <property type="component" value="Unassembled WGS sequence"/>
</dbReference>
<dbReference type="AlphaFoldDB" id="A0A177ZWT7"/>